<gene>
    <name evidence="1" type="ORF">CDL15_Pgr011014</name>
</gene>
<name>A0A218XN14_PUNGR</name>
<proteinExistence type="predicted"/>
<comment type="caution">
    <text evidence="1">The sequence shown here is derived from an EMBL/GenBank/DDBJ whole genome shotgun (WGS) entry which is preliminary data.</text>
</comment>
<reference evidence="2" key="1">
    <citation type="journal article" date="2017" name="Plant J.">
        <title>The pomegranate (Punica granatum L.) genome and the genomics of punicalagin biosynthesis.</title>
        <authorList>
            <person name="Qin G."/>
            <person name="Xu C."/>
            <person name="Ming R."/>
            <person name="Tang H."/>
            <person name="Guyot R."/>
            <person name="Kramer E.M."/>
            <person name="Hu Y."/>
            <person name="Yi X."/>
            <person name="Qi Y."/>
            <person name="Xu X."/>
            <person name="Gao Z."/>
            <person name="Pan H."/>
            <person name="Jian J."/>
            <person name="Tian Y."/>
            <person name="Yue Z."/>
            <person name="Xu Y."/>
        </authorList>
    </citation>
    <scope>NUCLEOTIDE SEQUENCE [LARGE SCALE GENOMIC DNA]</scope>
    <source>
        <strain evidence="2">cv. Dabenzi</strain>
    </source>
</reference>
<protein>
    <submittedName>
        <fullName evidence="1">Uncharacterized protein</fullName>
    </submittedName>
</protein>
<dbReference type="EMBL" id="MTKT01001090">
    <property type="protein sequence ID" value="OWM86190.1"/>
    <property type="molecule type" value="Genomic_DNA"/>
</dbReference>
<organism evidence="1 2">
    <name type="scientific">Punica granatum</name>
    <name type="common">Pomegranate</name>
    <dbReference type="NCBI Taxonomy" id="22663"/>
    <lineage>
        <taxon>Eukaryota</taxon>
        <taxon>Viridiplantae</taxon>
        <taxon>Streptophyta</taxon>
        <taxon>Embryophyta</taxon>
        <taxon>Tracheophyta</taxon>
        <taxon>Spermatophyta</taxon>
        <taxon>Magnoliopsida</taxon>
        <taxon>eudicotyledons</taxon>
        <taxon>Gunneridae</taxon>
        <taxon>Pentapetalae</taxon>
        <taxon>rosids</taxon>
        <taxon>malvids</taxon>
        <taxon>Myrtales</taxon>
        <taxon>Lythraceae</taxon>
        <taxon>Punica</taxon>
    </lineage>
</organism>
<dbReference type="Proteomes" id="UP000197138">
    <property type="component" value="Unassembled WGS sequence"/>
</dbReference>
<evidence type="ECO:0000313" key="1">
    <source>
        <dbReference type="EMBL" id="OWM86190.1"/>
    </source>
</evidence>
<sequence length="98" mass="11736">MKWYCAHPNFVSSRYAYARLNATRLGSVHLPGDARRMHVRRSRHYLFTTQRSRAVSCPGLGVWDTSSMLRQWFVRNRKFRIRGFYYVWAYIPYALSVL</sequence>
<accession>A0A218XN14</accession>
<evidence type="ECO:0000313" key="2">
    <source>
        <dbReference type="Proteomes" id="UP000197138"/>
    </source>
</evidence>
<dbReference type="AlphaFoldDB" id="A0A218XN14"/>